<organism evidence="1 2">
    <name type="scientific">Eumeta variegata</name>
    <name type="common">Bagworm moth</name>
    <name type="synonym">Eumeta japonica</name>
    <dbReference type="NCBI Taxonomy" id="151549"/>
    <lineage>
        <taxon>Eukaryota</taxon>
        <taxon>Metazoa</taxon>
        <taxon>Ecdysozoa</taxon>
        <taxon>Arthropoda</taxon>
        <taxon>Hexapoda</taxon>
        <taxon>Insecta</taxon>
        <taxon>Pterygota</taxon>
        <taxon>Neoptera</taxon>
        <taxon>Endopterygota</taxon>
        <taxon>Lepidoptera</taxon>
        <taxon>Glossata</taxon>
        <taxon>Ditrysia</taxon>
        <taxon>Tineoidea</taxon>
        <taxon>Psychidae</taxon>
        <taxon>Oiketicinae</taxon>
        <taxon>Eumeta</taxon>
    </lineage>
</organism>
<keyword evidence="2" id="KW-1185">Reference proteome</keyword>
<sequence length="160" mass="17203">MPIKIFVIAGGMLRRIPVGRLIRCRCAVLFTTPDARGSQRADGKIRQSHWALMDLARRCSGVGPLQPLARVASPCRLMRTARYGTTARARAAAAAPLSAGVRRETGHYRNSEAANGHCARVVRTSAADGWTRAPRLGAKNNALNHCTASAILAISPYDSK</sequence>
<gene>
    <name evidence="1" type="ORF">EVAR_67573_1</name>
</gene>
<comment type="caution">
    <text evidence="1">The sequence shown here is derived from an EMBL/GenBank/DDBJ whole genome shotgun (WGS) entry which is preliminary data.</text>
</comment>
<dbReference type="Proteomes" id="UP000299102">
    <property type="component" value="Unassembled WGS sequence"/>
</dbReference>
<accession>A0A4C1ZF12</accession>
<dbReference type="AlphaFoldDB" id="A0A4C1ZF12"/>
<evidence type="ECO:0000313" key="1">
    <source>
        <dbReference type="EMBL" id="GBP87411.1"/>
    </source>
</evidence>
<name>A0A4C1ZF12_EUMVA</name>
<protein>
    <submittedName>
        <fullName evidence="1">Uncharacterized protein</fullName>
    </submittedName>
</protein>
<reference evidence="1 2" key="1">
    <citation type="journal article" date="2019" name="Commun. Biol.">
        <title>The bagworm genome reveals a unique fibroin gene that provides high tensile strength.</title>
        <authorList>
            <person name="Kono N."/>
            <person name="Nakamura H."/>
            <person name="Ohtoshi R."/>
            <person name="Tomita M."/>
            <person name="Numata K."/>
            <person name="Arakawa K."/>
        </authorList>
    </citation>
    <scope>NUCLEOTIDE SEQUENCE [LARGE SCALE GENOMIC DNA]</scope>
</reference>
<proteinExistence type="predicted"/>
<evidence type="ECO:0000313" key="2">
    <source>
        <dbReference type="Proteomes" id="UP000299102"/>
    </source>
</evidence>
<dbReference type="EMBL" id="BGZK01001857">
    <property type="protein sequence ID" value="GBP87411.1"/>
    <property type="molecule type" value="Genomic_DNA"/>
</dbReference>